<proteinExistence type="predicted"/>
<dbReference type="InterPro" id="IPR028098">
    <property type="entry name" value="Glyco_trans_4-like_N"/>
</dbReference>
<dbReference type="PANTHER" id="PTHR12526">
    <property type="entry name" value="GLYCOSYLTRANSFERASE"/>
    <property type="match status" value="1"/>
</dbReference>
<gene>
    <name evidence="3" type="primary">pglA</name>
</gene>
<sequence length="372" mass="41877">MKILLIGNLSDTIVLFREKLIRELIKKNITVYTLTMDSNQENFNIIASYGAKPDSYSFSRSGTNPFSDIWDTYKLNKKIKKIKPDVVLSFFPKPVIYGSLAAKIAGVKKIFSLLEGLGFCYTNNSSPISLKRKILKCIQTMLYRISLPLCNKVFFLNKDDFNDLIIDNKITIKNYEIIGGIGVNLEEYSYKQPKIDKIHFGMVSRLLVEKGIREFVLAASQVKKKFPEVEFSIAGAIDDNPGGITEDEIKKWESEGVVKFLGQVSNVKSYLSNISVFVLPSYREGVPRSTQEAMAIGLPIITTNVPGCRDTIINMVNGIMIPPFDIQSLADAMVFFIQNPQSITIMGRESRIIAEKKFNEIEAANKLLKLII</sequence>
<feature type="domain" description="Glycosyl transferase family 1" evidence="1">
    <location>
        <begin position="196"/>
        <end position="348"/>
    </location>
</feature>
<keyword evidence="3" id="KW-0808">Transferase</keyword>
<dbReference type="Pfam" id="PF00534">
    <property type="entry name" value="Glycos_transf_1"/>
    <property type="match status" value="1"/>
</dbReference>
<dbReference type="PANTHER" id="PTHR12526:SF638">
    <property type="entry name" value="SPORE COAT PROTEIN SA"/>
    <property type="match status" value="1"/>
</dbReference>
<dbReference type="InterPro" id="IPR001296">
    <property type="entry name" value="Glyco_trans_1"/>
</dbReference>
<dbReference type="GO" id="GO:1901135">
    <property type="term" value="P:carbohydrate derivative metabolic process"/>
    <property type="evidence" value="ECO:0007669"/>
    <property type="project" value="UniProtKB-ARBA"/>
</dbReference>
<protein>
    <submittedName>
        <fullName evidence="3">N, N'-diacetylbacillosaminyl-diphospho-undecaprenol alpha-1,3-N-acetylgalactosaminyltransferase</fullName>
    </submittedName>
</protein>
<accession>A0A0B4N3N8</accession>
<dbReference type="GO" id="GO:0016757">
    <property type="term" value="F:glycosyltransferase activity"/>
    <property type="evidence" value="ECO:0007669"/>
    <property type="project" value="InterPro"/>
</dbReference>
<dbReference type="RefSeq" id="WP_000698225.1">
    <property type="nucleotide sequence ID" value="NZ_BFYN01000068.1"/>
</dbReference>
<dbReference type="Gene3D" id="3.40.50.2000">
    <property type="entry name" value="Glycogen Phosphorylase B"/>
    <property type="match status" value="2"/>
</dbReference>
<reference evidence="3" key="1">
    <citation type="journal article" date="2016" name="PLoS ONE">
        <title>Comparison of O-Antigen Gene Clusters of All O-Serogroups of Escherichia coli and Proposal for Adopting a New Nomenclature for O-Typing.</title>
        <authorList>
            <person name="DebRoy C."/>
            <person name="Fratamico P.M."/>
            <person name="Yan X."/>
            <person name="Baranzoni G."/>
            <person name="Liu Y."/>
            <person name="Needleman D.S."/>
            <person name="Tebbs R."/>
            <person name="O'Connell C.D."/>
            <person name="Allred A."/>
            <person name="Swimley M."/>
            <person name="Mwangi M."/>
            <person name="Kapur V."/>
            <person name="Raygoza Garay J.A."/>
            <person name="Roberts E.L."/>
            <person name="Katani R."/>
        </authorList>
    </citation>
    <scope>NUCLEOTIDE SEQUENCE</scope>
    <source>
        <strain evidence="3">E 39a</strain>
    </source>
</reference>
<dbReference type="CDD" id="cd03808">
    <property type="entry name" value="GT4_CapM-like"/>
    <property type="match status" value="1"/>
</dbReference>
<evidence type="ECO:0000313" key="3">
    <source>
        <dbReference type="EMBL" id="AIG62576.1"/>
    </source>
</evidence>
<evidence type="ECO:0000259" key="2">
    <source>
        <dbReference type="Pfam" id="PF13477"/>
    </source>
</evidence>
<feature type="domain" description="Glycosyltransferase subfamily 4-like N-terminal" evidence="2">
    <location>
        <begin position="2"/>
        <end position="137"/>
    </location>
</feature>
<dbReference type="AlphaFoldDB" id="A0A0B4N3N8"/>
<name>A0A0B4N3N8_ECOLX</name>
<dbReference type="EMBL" id="KJ755561">
    <property type="protein sequence ID" value="AIG62576.1"/>
    <property type="molecule type" value="Genomic_DNA"/>
</dbReference>
<dbReference type="SUPFAM" id="SSF53756">
    <property type="entry name" value="UDP-Glycosyltransferase/glycogen phosphorylase"/>
    <property type="match status" value="1"/>
</dbReference>
<organism evidence="3">
    <name type="scientific">Escherichia coli</name>
    <dbReference type="NCBI Taxonomy" id="562"/>
    <lineage>
        <taxon>Bacteria</taxon>
        <taxon>Pseudomonadati</taxon>
        <taxon>Pseudomonadota</taxon>
        <taxon>Gammaproteobacteria</taxon>
        <taxon>Enterobacterales</taxon>
        <taxon>Enterobacteriaceae</taxon>
        <taxon>Escherichia</taxon>
    </lineage>
</organism>
<dbReference type="Pfam" id="PF13477">
    <property type="entry name" value="Glyco_trans_4_2"/>
    <property type="match status" value="1"/>
</dbReference>
<evidence type="ECO:0000259" key="1">
    <source>
        <dbReference type="Pfam" id="PF00534"/>
    </source>
</evidence>